<evidence type="ECO:0000256" key="6">
    <source>
        <dbReference type="ARBA" id="ARBA00023054"/>
    </source>
</evidence>
<dbReference type="InterPro" id="IPR004148">
    <property type="entry name" value="BAR_dom"/>
</dbReference>
<dbReference type="Gene3D" id="1.25.40.20">
    <property type="entry name" value="Ankyrin repeat-containing domain"/>
    <property type="match status" value="1"/>
</dbReference>
<feature type="compositionally biased region" description="Low complexity" evidence="9">
    <location>
        <begin position="456"/>
        <end position="465"/>
    </location>
</feature>
<evidence type="ECO:0000256" key="8">
    <source>
        <dbReference type="PROSITE-ProRule" id="PRU00288"/>
    </source>
</evidence>
<feature type="region of interest" description="Disordered" evidence="9">
    <location>
        <begin position="436"/>
        <end position="467"/>
    </location>
</feature>
<keyword evidence="3" id="KW-0677">Repeat</keyword>
<keyword evidence="1" id="KW-0343">GTPase activation</keyword>
<dbReference type="FunFam" id="1.10.220.150:FF:000019">
    <property type="entry name" value="ADP-ribosylation factor GTPase-activating protein AGD1"/>
    <property type="match status" value="1"/>
</dbReference>
<dbReference type="SMART" id="SM00721">
    <property type="entry name" value="BAR"/>
    <property type="match status" value="1"/>
</dbReference>
<dbReference type="SMART" id="SM00248">
    <property type="entry name" value="ANK"/>
    <property type="match status" value="2"/>
</dbReference>
<organism evidence="12 13">
    <name type="scientific">Zostera marina</name>
    <name type="common">Eelgrass</name>
    <dbReference type="NCBI Taxonomy" id="29655"/>
    <lineage>
        <taxon>Eukaryota</taxon>
        <taxon>Viridiplantae</taxon>
        <taxon>Streptophyta</taxon>
        <taxon>Embryophyta</taxon>
        <taxon>Tracheophyta</taxon>
        <taxon>Spermatophyta</taxon>
        <taxon>Magnoliopsida</taxon>
        <taxon>Liliopsida</taxon>
        <taxon>Zosteraceae</taxon>
        <taxon>Zostera</taxon>
    </lineage>
</organism>
<dbReference type="InterPro" id="IPR001849">
    <property type="entry name" value="PH_domain"/>
</dbReference>
<evidence type="ECO:0000256" key="7">
    <source>
        <dbReference type="PROSITE-ProRule" id="PRU00023"/>
    </source>
</evidence>
<dbReference type="PROSITE" id="PS50003">
    <property type="entry name" value="PH_DOMAIN"/>
    <property type="match status" value="1"/>
</dbReference>
<dbReference type="Gene3D" id="1.20.1270.60">
    <property type="entry name" value="Arfaptin homology (AH) domain/BAR domain"/>
    <property type="match status" value="1"/>
</dbReference>
<accession>A0A0K9P5W9</accession>
<dbReference type="InterPro" id="IPR038508">
    <property type="entry name" value="ArfGAP_dom_sf"/>
</dbReference>
<dbReference type="SMART" id="SM00233">
    <property type="entry name" value="PH"/>
    <property type="match status" value="1"/>
</dbReference>
<gene>
    <name evidence="12" type="ORF">ZOSMA_36G00310</name>
</gene>
<keyword evidence="5" id="KW-0862">Zinc</keyword>
<dbReference type="OrthoDB" id="194358at2759"/>
<sequence>MHFAKLDDSPMFRKQIQSLEENAESLRERNLKFYKGCRKYTEGLGEAYDGDIAFASCLEMFGGGHNDPIGVAFGGPVMTKFTIALREIGTYKEVLRSQVEHFLNNKILQFVDVHIHDVKESRKRFDRTSLLYDQAREKYLSIRKGTRAEHVSVLEEELHIARSSFEQARFNLVTALSNVEAKKRFEFLEAVSGTMDAHLRYFKQGYDLLHQMEPYIHQVLTYAQQSRERSNCELASLTERMQEFKRQIDREIRWPSNGSFCSPNGDGIQAVGRSSHKMIEAVMQSASKGKVQTIRQGYLSKRSSNLRGDWKRRFFVLDSRGMLYYYRKQGSRQSGSGSQHSGRGHNSSEHGSGILGRWFSSHYHGGVHDEKSVARHTVNLLTSTIKVDTDQSDLRFCFRIISPSKNYTLQAESAMDQMDWIEKITGVIASLLSSQTSEQDLPASPNHNGSHHQIASESSSFGSSSDLDHLTIEDHSGERIFTGGYADRSIRSSQQMRFNAKHVKPITLLRKVHGNDICADCGSPDPDWASLNLGLLVCIECSGVHRNLGVHISKVRSLTLDVKVWEPSVINLFQSLGNAFVNSIWEESLSEKNAERPEDICTSSSVLDKKQQAIIGKPNDTDPISVKEKFIHAKYAEKVYINEQSDQHRSVADLLWDSVNKNDKKAVYHHIVTLAGDVNISYDQTSFATTLTLAKAMLLQEHPSALLDRSSSCLSPSDKVLVINSLDDENCLEESLDGFSLLHLACHTADIGMIELLLQYGVDTNVTDVKGRTPLHHCILEGKSDFAKLLLTRGANLHATDNEGKTPLQYAINMQNITDEEVLHMLGDVD</sequence>
<dbReference type="Gene3D" id="2.30.29.30">
    <property type="entry name" value="Pleckstrin-homology domain (PH domain)/Phosphotyrosine-binding domain (PTB)"/>
    <property type="match status" value="1"/>
</dbReference>
<name>A0A0K9P5W9_ZOSMR</name>
<dbReference type="STRING" id="29655.A0A0K9P5W9"/>
<dbReference type="EMBL" id="LFYR01001151">
    <property type="protein sequence ID" value="KMZ64426.1"/>
    <property type="molecule type" value="Genomic_DNA"/>
</dbReference>
<dbReference type="SUPFAM" id="SSF57863">
    <property type="entry name" value="ArfGap/RecO-like zinc finger"/>
    <property type="match status" value="1"/>
</dbReference>
<dbReference type="Pfam" id="PF00169">
    <property type="entry name" value="PH"/>
    <property type="match status" value="1"/>
</dbReference>
<protein>
    <submittedName>
        <fullName evidence="12">ADP-ribosylation factor GTPase-activating protein AGD3</fullName>
    </submittedName>
</protein>
<feature type="compositionally biased region" description="Low complexity" evidence="9">
    <location>
        <begin position="331"/>
        <end position="345"/>
    </location>
</feature>
<dbReference type="InterPro" id="IPR001164">
    <property type="entry name" value="ArfGAP_dom"/>
</dbReference>
<dbReference type="OMA" id="GSVMSCE"/>
<dbReference type="SUPFAM" id="SSF103657">
    <property type="entry name" value="BAR/IMD domain-like"/>
    <property type="match status" value="1"/>
</dbReference>
<dbReference type="SUPFAM" id="SSF50729">
    <property type="entry name" value="PH domain-like"/>
    <property type="match status" value="1"/>
</dbReference>
<dbReference type="InterPro" id="IPR002110">
    <property type="entry name" value="Ankyrin_rpt"/>
</dbReference>
<dbReference type="InterPro" id="IPR035670">
    <property type="entry name" value="AGD1/2/3/4_BAR_plant"/>
</dbReference>
<evidence type="ECO:0000313" key="13">
    <source>
        <dbReference type="Proteomes" id="UP000036987"/>
    </source>
</evidence>
<evidence type="ECO:0000256" key="5">
    <source>
        <dbReference type="ARBA" id="ARBA00022833"/>
    </source>
</evidence>
<dbReference type="InterPro" id="IPR011993">
    <property type="entry name" value="PH-like_dom_sf"/>
</dbReference>
<dbReference type="GO" id="GO:0008270">
    <property type="term" value="F:zinc ion binding"/>
    <property type="evidence" value="ECO:0007669"/>
    <property type="project" value="UniProtKB-KW"/>
</dbReference>
<dbReference type="InterPro" id="IPR037278">
    <property type="entry name" value="ARFGAP/RecO"/>
</dbReference>
<dbReference type="CDD" id="cd13250">
    <property type="entry name" value="PH_ACAP"/>
    <property type="match status" value="1"/>
</dbReference>
<feature type="region of interest" description="Disordered" evidence="9">
    <location>
        <begin position="329"/>
        <end position="351"/>
    </location>
</feature>
<dbReference type="SUPFAM" id="SSF48403">
    <property type="entry name" value="Ankyrin repeat"/>
    <property type="match status" value="1"/>
</dbReference>
<dbReference type="PROSITE" id="PS50115">
    <property type="entry name" value="ARFGAP"/>
    <property type="match status" value="1"/>
</dbReference>
<comment type="caution">
    <text evidence="12">The sequence shown here is derived from an EMBL/GenBank/DDBJ whole genome shotgun (WGS) entry which is preliminary data.</text>
</comment>
<dbReference type="InterPro" id="IPR027267">
    <property type="entry name" value="AH/BAR_dom_sf"/>
</dbReference>
<evidence type="ECO:0000313" key="12">
    <source>
        <dbReference type="EMBL" id="KMZ64426.1"/>
    </source>
</evidence>
<dbReference type="CDD" id="cd07606">
    <property type="entry name" value="BAR_SFC_plant"/>
    <property type="match status" value="1"/>
</dbReference>
<dbReference type="GO" id="GO:0005737">
    <property type="term" value="C:cytoplasm"/>
    <property type="evidence" value="ECO:0007669"/>
    <property type="project" value="InterPro"/>
</dbReference>
<keyword evidence="6" id="KW-0175">Coiled coil</keyword>
<dbReference type="GO" id="GO:0005096">
    <property type="term" value="F:GTPase activator activity"/>
    <property type="evidence" value="ECO:0007669"/>
    <property type="project" value="UniProtKB-KW"/>
</dbReference>
<dbReference type="Pfam" id="PF01412">
    <property type="entry name" value="ArfGap"/>
    <property type="match status" value="1"/>
</dbReference>
<feature type="repeat" description="ANK" evidence="7">
    <location>
        <begin position="737"/>
        <end position="769"/>
    </location>
</feature>
<dbReference type="InterPro" id="IPR036770">
    <property type="entry name" value="Ankyrin_rpt-contain_sf"/>
</dbReference>
<dbReference type="PANTHER" id="PTHR23180">
    <property type="entry name" value="CENTAURIN/ARF"/>
    <property type="match status" value="1"/>
</dbReference>
<evidence type="ECO:0000256" key="9">
    <source>
        <dbReference type="SAM" id="MobiDB-lite"/>
    </source>
</evidence>
<dbReference type="Pfam" id="PF12796">
    <property type="entry name" value="Ank_2"/>
    <property type="match status" value="1"/>
</dbReference>
<dbReference type="PROSITE" id="PS50088">
    <property type="entry name" value="ANK_REPEAT"/>
    <property type="match status" value="2"/>
</dbReference>
<dbReference type="PRINTS" id="PR00405">
    <property type="entry name" value="REVINTRACTNG"/>
</dbReference>
<keyword evidence="13" id="KW-1185">Reference proteome</keyword>
<keyword evidence="7" id="KW-0040">ANK repeat</keyword>
<feature type="repeat" description="ANK" evidence="7">
    <location>
        <begin position="770"/>
        <end position="802"/>
    </location>
</feature>
<evidence type="ECO:0000259" key="10">
    <source>
        <dbReference type="PROSITE" id="PS50003"/>
    </source>
</evidence>
<dbReference type="SMART" id="SM00105">
    <property type="entry name" value="ArfGap"/>
    <property type="match status" value="1"/>
</dbReference>
<dbReference type="Proteomes" id="UP000036987">
    <property type="component" value="Unassembled WGS sequence"/>
</dbReference>
<proteinExistence type="predicted"/>
<evidence type="ECO:0000256" key="3">
    <source>
        <dbReference type="ARBA" id="ARBA00022737"/>
    </source>
</evidence>
<dbReference type="PANTHER" id="PTHR23180:SF160">
    <property type="entry name" value="ADP-RIBOSYLATION FACTOR GTPASE-ACTIVATING PROTEIN EFFECTOR PROTEIN 1"/>
    <property type="match status" value="1"/>
</dbReference>
<keyword evidence="4 8" id="KW-0863">Zinc-finger</keyword>
<dbReference type="AlphaFoldDB" id="A0A0K9P5W9"/>
<feature type="compositionally biased region" description="Polar residues" evidence="9">
    <location>
        <begin position="436"/>
        <end position="455"/>
    </location>
</feature>
<evidence type="ECO:0000256" key="2">
    <source>
        <dbReference type="ARBA" id="ARBA00022723"/>
    </source>
</evidence>
<keyword evidence="2" id="KW-0479">Metal-binding</keyword>
<feature type="domain" description="PH" evidence="10">
    <location>
        <begin position="292"/>
        <end position="429"/>
    </location>
</feature>
<dbReference type="PROSITE" id="PS50297">
    <property type="entry name" value="ANK_REP_REGION"/>
    <property type="match status" value="2"/>
</dbReference>
<dbReference type="CDD" id="cd08204">
    <property type="entry name" value="ArfGap"/>
    <property type="match status" value="1"/>
</dbReference>
<dbReference type="Pfam" id="PF16746">
    <property type="entry name" value="BAR_3"/>
    <property type="match status" value="1"/>
</dbReference>
<reference evidence="13" key="1">
    <citation type="journal article" date="2016" name="Nature">
        <title>The genome of the seagrass Zostera marina reveals angiosperm adaptation to the sea.</title>
        <authorList>
            <person name="Olsen J.L."/>
            <person name="Rouze P."/>
            <person name="Verhelst B."/>
            <person name="Lin Y.-C."/>
            <person name="Bayer T."/>
            <person name="Collen J."/>
            <person name="Dattolo E."/>
            <person name="De Paoli E."/>
            <person name="Dittami S."/>
            <person name="Maumus F."/>
            <person name="Michel G."/>
            <person name="Kersting A."/>
            <person name="Lauritano C."/>
            <person name="Lohaus R."/>
            <person name="Toepel M."/>
            <person name="Tonon T."/>
            <person name="Vanneste K."/>
            <person name="Amirebrahimi M."/>
            <person name="Brakel J."/>
            <person name="Bostroem C."/>
            <person name="Chovatia M."/>
            <person name="Grimwood J."/>
            <person name="Jenkins J.W."/>
            <person name="Jueterbock A."/>
            <person name="Mraz A."/>
            <person name="Stam W.T."/>
            <person name="Tice H."/>
            <person name="Bornberg-Bauer E."/>
            <person name="Green P.J."/>
            <person name="Pearson G.A."/>
            <person name="Procaccini G."/>
            <person name="Duarte C.M."/>
            <person name="Schmutz J."/>
            <person name="Reusch T.B.H."/>
            <person name="Van de Peer Y."/>
        </authorList>
    </citation>
    <scope>NUCLEOTIDE SEQUENCE [LARGE SCALE GENOMIC DNA]</scope>
    <source>
        <strain evidence="13">cv. Finnish</strain>
    </source>
</reference>
<feature type="domain" description="Arf-GAP" evidence="11">
    <location>
        <begin position="503"/>
        <end position="648"/>
    </location>
</feature>
<evidence type="ECO:0000256" key="4">
    <source>
        <dbReference type="ARBA" id="ARBA00022771"/>
    </source>
</evidence>
<evidence type="ECO:0000259" key="11">
    <source>
        <dbReference type="PROSITE" id="PS50115"/>
    </source>
</evidence>
<dbReference type="InterPro" id="IPR045258">
    <property type="entry name" value="ACAP1/2/3-like"/>
</dbReference>
<dbReference type="Gene3D" id="1.10.220.150">
    <property type="entry name" value="Arf GTPase activating protein"/>
    <property type="match status" value="1"/>
</dbReference>
<evidence type="ECO:0000256" key="1">
    <source>
        <dbReference type="ARBA" id="ARBA00022468"/>
    </source>
</evidence>